<dbReference type="Gene3D" id="3.30.565.10">
    <property type="entry name" value="Histidine kinase-like ATPase, C-terminal domain"/>
    <property type="match status" value="1"/>
</dbReference>
<dbReference type="EC" id="2.7.13.3" evidence="2"/>
<dbReference type="InterPro" id="IPR036890">
    <property type="entry name" value="HATPase_C_sf"/>
</dbReference>
<feature type="transmembrane region" description="Helical" evidence="8">
    <location>
        <begin position="387"/>
        <end position="407"/>
    </location>
</feature>
<keyword evidence="4" id="KW-0808">Transferase</keyword>
<dbReference type="EMBL" id="WWNE01000011">
    <property type="protein sequence ID" value="NBG66833.1"/>
    <property type="molecule type" value="Genomic_DNA"/>
</dbReference>
<evidence type="ECO:0000256" key="3">
    <source>
        <dbReference type="ARBA" id="ARBA00022553"/>
    </source>
</evidence>
<evidence type="ECO:0000256" key="4">
    <source>
        <dbReference type="ARBA" id="ARBA00022679"/>
    </source>
</evidence>
<evidence type="ECO:0000256" key="8">
    <source>
        <dbReference type="SAM" id="Phobius"/>
    </source>
</evidence>
<dbReference type="InterPro" id="IPR011495">
    <property type="entry name" value="Sig_transdc_His_kin_sub2_dim/P"/>
</dbReference>
<accession>A0A6N9NLJ9</accession>
<keyword evidence="5" id="KW-0547">Nucleotide-binding</keyword>
<evidence type="ECO:0000313" key="12">
    <source>
        <dbReference type="Proteomes" id="UP000470771"/>
    </source>
</evidence>
<evidence type="ECO:0000256" key="2">
    <source>
        <dbReference type="ARBA" id="ARBA00012438"/>
    </source>
</evidence>
<keyword evidence="8" id="KW-0812">Transmembrane</keyword>
<evidence type="ECO:0000256" key="1">
    <source>
        <dbReference type="ARBA" id="ARBA00000085"/>
    </source>
</evidence>
<keyword evidence="6" id="KW-0418">Kinase</keyword>
<dbReference type="AlphaFoldDB" id="A0A6N9NLJ9"/>
<dbReference type="SUPFAM" id="SSF48452">
    <property type="entry name" value="TPR-like"/>
    <property type="match status" value="1"/>
</dbReference>
<name>A0A6N9NLJ9_9FLAO</name>
<dbReference type="InterPro" id="IPR003594">
    <property type="entry name" value="HATPase_dom"/>
</dbReference>
<sequence length="644" mass="73985">MKKFFFLFVSIIQLHGWAQEKSDADLLPFLDIESLLDSKNTSNMSVTEIIEHTEKSIKANHTISIPAQGTELEKVIFTIRRLQHNDSQLVAIKFVKTLLDFECYRSEAEKLYLKYLLASSLKSIGAPLVANKYVNEVFPKLLSFIDSELIKGHLIGYYAGFMIKQDSLERASELYTDNLLRYEKLGNHERIYQARNNLGYVSYLQKNYPKAKQLYKNNQVSSFKDENITLYAFAFGNYGTILRDEHLYDSAIYYFNKEVSILNEHHIQTGLVNIFLSIAEAFELKNELDSAKKYYNRGIEKAKEMGKTAAVVDGLEGLLRIYTTKSNDDNLKHTIEQYHLFNDSLRNEVSMNAVQDEIQVSRFLEILAETERSRKKNQKLESQNRELLLSISLLVLLLALLIVIITLRNRNRKKIEAKNLLLESNNKELEQSYLLISETNSKNELLLKELHHRVKNNLQIVSSLFSLQLNAKNLDSNAEEVFQDAQNRIHSISLVHKKLYQSNNFERLDFKEYLHAIGEDIISSHIKKVSIELNVECPPIPVDTAIPLGLIFNELFTNSLKHATGTNNLVVSIAYISENNHGTFIYKDNGIGIQNIEMMKEKEESIGVTLIHLLAEQIDVTVEYQESTTKNNGFWISLTGNFTD</sequence>
<comment type="catalytic activity">
    <reaction evidence="1">
        <text>ATP + protein L-histidine = ADP + protein N-phospho-L-histidine.</text>
        <dbReference type="EC" id="2.7.13.3"/>
    </reaction>
</comment>
<evidence type="ECO:0000256" key="6">
    <source>
        <dbReference type="ARBA" id="ARBA00022777"/>
    </source>
</evidence>
<dbReference type="PANTHER" id="PTHR41523:SF8">
    <property type="entry name" value="ETHYLENE RESPONSE SENSOR PROTEIN"/>
    <property type="match status" value="1"/>
</dbReference>
<dbReference type="GO" id="GO:0005524">
    <property type="term" value="F:ATP binding"/>
    <property type="evidence" value="ECO:0007669"/>
    <property type="project" value="UniProtKB-KW"/>
</dbReference>
<feature type="domain" description="Signal transduction histidine kinase subgroup 2 dimerisation and phosphoacceptor" evidence="10">
    <location>
        <begin position="449"/>
        <end position="524"/>
    </location>
</feature>
<dbReference type="Gene3D" id="1.25.40.10">
    <property type="entry name" value="Tetratricopeptide repeat domain"/>
    <property type="match status" value="1"/>
</dbReference>
<dbReference type="GO" id="GO:0004673">
    <property type="term" value="F:protein histidine kinase activity"/>
    <property type="evidence" value="ECO:0007669"/>
    <property type="project" value="UniProtKB-EC"/>
</dbReference>
<evidence type="ECO:0000313" key="11">
    <source>
        <dbReference type="EMBL" id="NBG66833.1"/>
    </source>
</evidence>
<organism evidence="11 12">
    <name type="scientific">Acidiluteibacter ferrifornacis</name>
    <dbReference type="NCBI Taxonomy" id="2692424"/>
    <lineage>
        <taxon>Bacteria</taxon>
        <taxon>Pseudomonadati</taxon>
        <taxon>Bacteroidota</taxon>
        <taxon>Flavobacteriia</taxon>
        <taxon>Flavobacteriales</taxon>
        <taxon>Cryomorphaceae</taxon>
        <taxon>Acidiluteibacter</taxon>
    </lineage>
</organism>
<proteinExistence type="predicted"/>
<dbReference type="Pfam" id="PF02518">
    <property type="entry name" value="HATPase_c"/>
    <property type="match status" value="1"/>
</dbReference>
<gene>
    <name evidence="11" type="ORF">GQN54_11965</name>
</gene>
<feature type="domain" description="Histidine kinase/HSP90-like ATPase" evidence="9">
    <location>
        <begin position="546"/>
        <end position="638"/>
    </location>
</feature>
<evidence type="ECO:0000256" key="7">
    <source>
        <dbReference type="ARBA" id="ARBA00022840"/>
    </source>
</evidence>
<dbReference type="InterPro" id="IPR011990">
    <property type="entry name" value="TPR-like_helical_dom_sf"/>
</dbReference>
<keyword evidence="12" id="KW-1185">Reference proteome</keyword>
<dbReference type="RefSeq" id="WP_160633790.1">
    <property type="nucleotide sequence ID" value="NZ_WWNE01000011.1"/>
</dbReference>
<dbReference type="Pfam" id="PF07568">
    <property type="entry name" value="HisKA_2"/>
    <property type="match status" value="1"/>
</dbReference>
<keyword evidence="3" id="KW-0597">Phosphoprotein</keyword>
<keyword evidence="7" id="KW-0067">ATP-binding</keyword>
<dbReference type="InterPro" id="IPR019734">
    <property type="entry name" value="TPR_rpt"/>
</dbReference>
<dbReference type="SUPFAM" id="SSF55874">
    <property type="entry name" value="ATPase domain of HSP90 chaperone/DNA topoisomerase II/histidine kinase"/>
    <property type="match status" value="1"/>
</dbReference>
<dbReference type="Proteomes" id="UP000470771">
    <property type="component" value="Unassembled WGS sequence"/>
</dbReference>
<evidence type="ECO:0000256" key="5">
    <source>
        <dbReference type="ARBA" id="ARBA00022741"/>
    </source>
</evidence>
<keyword evidence="8" id="KW-0472">Membrane</keyword>
<evidence type="ECO:0000259" key="10">
    <source>
        <dbReference type="Pfam" id="PF07568"/>
    </source>
</evidence>
<protein>
    <recommendedName>
        <fullName evidence="2">histidine kinase</fullName>
        <ecNumber evidence="2">2.7.13.3</ecNumber>
    </recommendedName>
</protein>
<comment type="caution">
    <text evidence="11">The sequence shown here is derived from an EMBL/GenBank/DDBJ whole genome shotgun (WGS) entry which is preliminary data.</text>
</comment>
<dbReference type="PANTHER" id="PTHR41523">
    <property type="entry name" value="TWO-COMPONENT SYSTEM SENSOR PROTEIN"/>
    <property type="match status" value="1"/>
</dbReference>
<evidence type="ECO:0000259" key="9">
    <source>
        <dbReference type="Pfam" id="PF02518"/>
    </source>
</evidence>
<dbReference type="Gene3D" id="3.30.450.20">
    <property type="entry name" value="PAS domain"/>
    <property type="match status" value="1"/>
</dbReference>
<reference evidence="11 12" key="1">
    <citation type="submission" date="2019-12" db="EMBL/GenBank/DDBJ databases">
        <authorList>
            <person name="Zhao J."/>
        </authorList>
    </citation>
    <scope>NUCLEOTIDE SEQUENCE [LARGE SCALE GENOMIC DNA]</scope>
    <source>
        <strain evidence="11 12">S-15</strain>
    </source>
</reference>
<keyword evidence="8" id="KW-1133">Transmembrane helix</keyword>
<dbReference type="SMART" id="SM00028">
    <property type="entry name" value="TPR"/>
    <property type="match status" value="3"/>
</dbReference>